<evidence type="ECO:0000313" key="2">
    <source>
        <dbReference type="Proteomes" id="UP000245119"/>
    </source>
</evidence>
<name>A0A2T7NTF6_POMCA</name>
<gene>
    <name evidence="1" type="ORF">C0Q70_14916</name>
</gene>
<dbReference type="EMBL" id="PZQS01000009">
    <property type="protein sequence ID" value="PVD24433.1"/>
    <property type="molecule type" value="Genomic_DNA"/>
</dbReference>
<reference evidence="1 2" key="1">
    <citation type="submission" date="2018-04" db="EMBL/GenBank/DDBJ databases">
        <title>The genome of golden apple snail Pomacea canaliculata provides insight into stress tolerance and invasive adaptation.</title>
        <authorList>
            <person name="Liu C."/>
            <person name="Liu B."/>
            <person name="Ren Y."/>
            <person name="Zhang Y."/>
            <person name="Wang H."/>
            <person name="Li S."/>
            <person name="Jiang F."/>
            <person name="Yin L."/>
            <person name="Zhang G."/>
            <person name="Qian W."/>
            <person name="Fan W."/>
        </authorList>
    </citation>
    <scope>NUCLEOTIDE SEQUENCE [LARGE SCALE GENOMIC DNA]</scope>
    <source>
        <strain evidence="1">SZHN2017</strain>
        <tissue evidence="1">Muscle</tissue>
    </source>
</reference>
<dbReference type="STRING" id="400727.A0A2T7NTF6"/>
<organism evidence="1 2">
    <name type="scientific">Pomacea canaliculata</name>
    <name type="common">Golden apple snail</name>
    <dbReference type="NCBI Taxonomy" id="400727"/>
    <lineage>
        <taxon>Eukaryota</taxon>
        <taxon>Metazoa</taxon>
        <taxon>Spiralia</taxon>
        <taxon>Lophotrochozoa</taxon>
        <taxon>Mollusca</taxon>
        <taxon>Gastropoda</taxon>
        <taxon>Caenogastropoda</taxon>
        <taxon>Architaenioglossa</taxon>
        <taxon>Ampullarioidea</taxon>
        <taxon>Ampullariidae</taxon>
        <taxon>Pomacea</taxon>
    </lineage>
</organism>
<dbReference type="Proteomes" id="UP000245119">
    <property type="component" value="Linkage Group LG9"/>
</dbReference>
<sequence>MCVVARSSDRELVAEEDGVVCGRMECAEDDLVCQENKTKTVSWHFLDLPTIEFLASPMILLNIKTVGYSIFPNLFLSFIAGNEGRLFDTRVRGDQGN</sequence>
<comment type="caution">
    <text evidence="1">The sequence shown here is derived from an EMBL/GenBank/DDBJ whole genome shotgun (WGS) entry which is preliminary data.</text>
</comment>
<protein>
    <submittedName>
        <fullName evidence="1">Uncharacterized protein</fullName>
    </submittedName>
</protein>
<accession>A0A2T7NTF6</accession>
<evidence type="ECO:0000313" key="1">
    <source>
        <dbReference type="EMBL" id="PVD24433.1"/>
    </source>
</evidence>
<keyword evidence="2" id="KW-1185">Reference proteome</keyword>
<dbReference type="AlphaFoldDB" id="A0A2T7NTF6"/>
<proteinExistence type="predicted"/>